<gene>
    <name evidence="10" type="primary">sctJ</name>
    <name evidence="10" type="ORF">HW532_09840</name>
</gene>
<keyword evidence="3 8" id="KW-0732">Signal</keyword>
<evidence type="ECO:0000256" key="3">
    <source>
        <dbReference type="ARBA" id="ARBA00022729"/>
    </source>
</evidence>
<dbReference type="InterPro" id="IPR043427">
    <property type="entry name" value="YscJ/FliF"/>
</dbReference>
<keyword evidence="8" id="KW-1133">Transmembrane helix</keyword>
<evidence type="ECO:0000256" key="7">
    <source>
        <dbReference type="ARBA" id="ARBA00023288"/>
    </source>
</evidence>
<sequence>MAPVGTRWRIAATLLLALLLQACNETELYTGLDQRQANEIVATLMRHDIPAERIAGEQGGMTVAVQESRFADAMAVLDQSGLPKREFSTLGDIFKSDGLVSSPVEERARMIHGLSQELSSTISDIDGVLSARVHLVLPENDPLRQELIPSSASVFIRHRDTVAMRDLIPQIKMLVANGIAGLSYDNVSVILVPVEAPAADSGSNGGFVTFMGLWLHAESLTRAMWLVYGLAAAVIALAGALGYAIWRQRRRVYILDPSVPVKMP</sequence>
<keyword evidence="11" id="KW-1185">Reference proteome</keyword>
<dbReference type="PROSITE" id="PS51257">
    <property type="entry name" value="PROKAR_LIPOPROTEIN"/>
    <property type="match status" value="1"/>
</dbReference>
<dbReference type="Proteomes" id="UP000593594">
    <property type="component" value="Chromosome"/>
</dbReference>
<dbReference type="Gene3D" id="3.30.300.30">
    <property type="match status" value="1"/>
</dbReference>
<evidence type="ECO:0000256" key="1">
    <source>
        <dbReference type="ARBA" id="ARBA00004459"/>
    </source>
</evidence>
<comment type="subcellular location">
    <subcellularLocation>
        <location evidence="1">Cell outer membrane</location>
        <topology evidence="1">Lipid-anchor</topology>
    </subcellularLocation>
</comment>
<organism evidence="10 11">
    <name type="scientific">Kaustia mangrovi</name>
    <dbReference type="NCBI Taxonomy" id="2593653"/>
    <lineage>
        <taxon>Bacteria</taxon>
        <taxon>Pseudomonadati</taxon>
        <taxon>Pseudomonadota</taxon>
        <taxon>Alphaproteobacteria</taxon>
        <taxon>Hyphomicrobiales</taxon>
        <taxon>Parvibaculaceae</taxon>
        <taxon>Kaustia</taxon>
    </lineage>
</organism>
<evidence type="ECO:0000313" key="11">
    <source>
        <dbReference type="Proteomes" id="UP000593594"/>
    </source>
</evidence>
<dbReference type="KEGG" id="kmn:HW532_09840"/>
<dbReference type="GO" id="GO:0009279">
    <property type="term" value="C:cell outer membrane"/>
    <property type="evidence" value="ECO:0007669"/>
    <property type="project" value="UniProtKB-SubCell"/>
</dbReference>
<feature type="domain" description="Flagellar M-ring N-terminal" evidence="9">
    <location>
        <begin position="23"/>
        <end position="190"/>
    </location>
</feature>
<dbReference type="AlphaFoldDB" id="A0A7S8C8J0"/>
<evidence type="ECO:0000256" key="2">
    <source>
        <dbReference type="ARBA" id="ARBA00009509"/>
    </source>
</evidence>
<dbReference type="PANTHER" id="PTHR30046:SF2">
    <property type="entry name" value="YOP PROTEINS TRANSLOCATION LIPOPROTEIN J"/>
    <property type="match status" value="1"/>
</dbReference>
<dbReference type="Pfam" id="PF01514">
    <property type="entry name" value="YscJ_FliF"/>
    <property type="match status" value="1"/>
</dbReference>
<evidence type="ECO:0000313" key="10">
    <source>
        <dbReference type="EMBL" id="QPC45281.1"/>
    </source>
</evidence>
<dbReference type="InterPro" id="IPR003282">
    <property type="entry name" value="T3SS_SctJ"/>
</dbReference>
<evidence type="ECO:0000256" key="4">
    <source>
        <dbReference type="ARBA" id="ARBA00023136"/>
    </source>
</evidence>
<name>A0A7S8C8J0_9HYPH</name>
<keyword evidence="5 8" id="KW-0564">Palmitate</keyword>
<comment type="similarity">
    <text evidence="2 8">Belongs to the YscJ lipoprotein family.</text>
</comment>
<evidence type="ECO:0000256" key="6">
    <source>
        <dbReference type="ARBA" id="ARBA00023237"/>
    </source>
</evidence>
<dbReference type="Gene3D" id="3.30.70.1530">
    <property type="entry name" value="Hypothetical protein rpa1041"/>
    <property type="match status" value="1"/>
</dbReference>
<dbReference type="PRINTS" id="PR01338">
    <property type="entry name" value="TYPE3OMKPROT"/>
</dbReference>
<keyword evidence="7 8" id="KW-0449">Lipoprotein</keyword>
<keyword evidence="6 8" id="KW-0998">Cell outer membrane</keyword>
<dbReference type="InterPro" id="IPR006182">
    <property type="entry name" value="FliF_N_dom"/>
</dbReference>
<evidence type="ECO:0000256" key="5">
    <source>
        <dbReference type="ARBA" id="ARBA00023139"/>
    </source>
</evidence>
<keyword evidence="8" id="KW-0812">Transmembrane</keyword>
<protein>
    <recommendedName>
        <fullName evidence="8">Lipoprotein</fullName>
    </recommendedName>
</protein>
<feature type="signal peptide" evidence="8">
    <location>
        <begin position="1"/>
        <end position="22"/>
    </location>
</feature>
<evidence type="ECO:0000259" key="9">
    <source>
        <dbReference type="Pfam" id="PF01514"/>
    </source>
</evidence>
<dbReference type="NCBIfam" id="TIGR02544">
    <property type="entry name" value="III_secr_YscJ"/>
    <property type="match status" value="1"/>
</dbReference>
<evidence type="ECO:0000256" key="8">
    <source>
        <dbReference type="RuleBase" id="RU364102"/>
    </source>
</evidence>
<feature type="transmembrane region" description="Helical" evidence="8">
    <location>
        <begin position="225"/>
        <end position="246"/>
    </location>
</feature>
<accession>A0A7S8C8J0</accession>
<dbReference type="GO" id="GO:0009306">
    <property type="term" value="P:protein secretion"/>
    <property type="evidence" value="ECO:0007669"/>
    <property type="project" value="InterPro"/>
</dbReference>
<feature type="chain" id="PRO_5033104203" description="Lipoprotein" evidence="8">
    <location>
        <begin position="23"/>
        <end position="264"/>
    </location>
</feature>
<dbReference type="EMBL" id="CP058214">
    <property type="protein sequence ID" value="QPC45281.1"/>
    <property type="molecule type" value="Genomic_DNA"/>
</dbReference>
<reference evidence="10 11" key="1">
    <citation type="submission" date="2020-06" db="EMBL/GenBank/DDBJ databases">
        <title>Genome sequence of 2 isolates from Red Sea Mangroves.</title>
        <authorList>
            <person name="Sefrji F."/>
            <person name="Michoud G."/>
            <person name="Merlino G."/>
            <person name="Daffonchio D."/>
        </authorList>
    </citation>
    <scope>NUCLEOTIDE SEQUENCE [LARGE SCALE GENOMIC DNA]</scope>
    <source>
        <strain evidence="10 11">R1DC25</strain>
    </source>
</reference>
<dbReference type="InterPro" id="IPR045851">
    <property type="entry name" value="AMP-bd_C_sf"/>
</dbReference>
<dbReference type="PANTHER" id="PTHR30046">
    <property type="entry name" value="FLAGELLAR M-RING PROTEIN"/>
    <property type="match status" value="1"/>
</dbReference>
<proteinExistence type="inferred from homology"/>
<keyword evidence="4 8" id="KW-0472">Membrane</keyword>